<organism evidence="1 2">
    <name type="scientific">Pristionchus pacificus</name>
    <name type="common">Parasitic nematode worm</name>
    <dbReference type="NCBI Taxonomy" id="54126"/>
    <lineage>
        <taxon>Eukaryota</taxon>
        <taxon>Metazoa</taxon>
        <taxon>Ecdysozoa</taxon>
        <taxon>Nematoda</taxon>
        <taxon>Chromadorea</taxon>
        <taxon>Rhabditida</taxon>
        <taxon>Rhabditina</taxon>
        <taxon>Diplogasteromorpha</taxon>
        <taxon>Diplogasteroidea</taxon>
        <taxon>Neodiplogasteridae</taxon>
        <taxon>Pristionchus</taxon>
    </lineage>
</organism>
<protein>
    <submittedName>
        <fullName evidence="1">Uncharacterized protein</fullName>
    </submittedName>
</protein>
<dbReference type="EnsemblMetazoa" id="PPA38055.1">
    <property type="protein sequence ID" value="PPA38055.1"/>
    <property type="gene ID" value="WBGene00276424"/>
</dbReference>
<accession>A0A2A6CIH9</accession>
<dbReference type="PANTHER" id="PTHR33845">
    <property type="entry name" value="C2H2-TYPE DOMAIN-CONTAINING PROTEIN"/>
    <property type="match status" value="1"/>
</dbReference>
<dbReference type="OrthoDB" id="6074324at2759"/>
<sequence length="241" mass="27510">RREVSQKESVFTTLSVSNAFNSSGSTATASGADKQVKLSPSKIADLSKMTAFEYEKDGIRMWRSWEVGVGKKVPYKNLIPNDARLFVEKSGGALSDDAFWVKMGDPHYIEEEEHEEEEDEDAQSVSKKEKKCVKRPKLESSLYRCPIESCSQEFLSERNLEHVGRHLRRPERMNIQDISLNRYASFLEIVAPPKSPLPMGWALSERKKSERFPDSVKSFLKKLYDEGERTGVKIDAREAEQ</sequence>
<reference evidence="2" key="1">
    <citation type="journal article" date="2008" name="Nat. Genet.">
        <title>The Pristionchus pacificus genome provides a unique perspective on nematode lifestyle and parasitism.</title>
        <authorList>
            <person name="Dieterich C."/>
            <person name="Clifton S.W."/>
            <person name="Schuster L.N."/>
            <person name="Chinwalla A."/>
            <person name="Delehaunty K."/>
            <person name="Dinkelacker I."/>
            <person name="Fulton L."/>
            <person name="Fulton R."/>
            <person name="Godfrey J."/>
            <person name="Minx P."/>
            <person name="Mitreva M."/>
            <person name="Roeseler W."/>
            <person name="Tian H."/>
            <person name="Witte H."/>
            <person name="Yang S.P."/>
            <person name="Wilson R.K."/>
            <person name="Sommer R.J."/>
        </authorList>
    </citation>
    <scope>NUCLEOTIDE SEQUENCE [LARGE SCALE GENOMIC DNA]</scope>
    <source>
        <strain evidence="2">PS312</strain>
    </source>
</reference>
<proteinExistence type="predicted"/>
<evidence type="ECO:0000313" key="1">
    <source>
        <dbReference type="EnsemblMetazoa" id="PPA38055.1"/>
    </source>
</evidence>
<dbReference type="AlphaFoldDB" id="A0A2A6CIH9"/>
<gene>
    <name evidence="1" type="primary">WBGene00276424</name>
</gene>
<dbReference type="Proteomes" id="UP000005239">
    <property type="component" value="Unassembled WGS sequence"/>
</dbReference>
<accession>A0A8R1YU25</accession>
<reference evidence="1" key="2">
    <citation type="submission" date="2022-06" db="UniProtKB">
        <authorList>
            <consortium name="EnsemblMetazoa"/>
        </authorList>
    </citation>
    <scope>IDENTIFICATION</scope>
    <source>
        <strain evidence="1">PS312</strain>
    </source>
</reference>
<dbReference type="PANTHER" id="PTHR33845:SF1">
    <property type="entry name" value="C2H2-TYPE DOMAIN-CONTAINING PROTEIN"/>
    <property type="match status" value="1"/>
</dbReference>
<name>A0A2A6CIH9_PRIPA</name>
<keyword evidence="2" id="KW-1185">Reference proteome</keyword>
<evidence type="ECO:0000313" key="2">
    <source>
        <dbReference type="Proteomes" id="UP000005239"/>
    </source>
</evidence>